<accession>A0ABV9AYK8</accession>
<sequence>MSAAADQPQVLNAPAVTPGWGIEDMAEPERGRQRGDQAGRPSKSARANAPLSRSEIEILRVICDARHSVFVSVHANGRRRYGYWRPLDSATGKGGCYVALPTAECDQLYEVGRIALGEPVTDPSRTTYRVRPVPAAGPPARVPAPPAPAAAPAPVRSVRAVRAGVRAA</sequence>
<keyword evidence="3" id="KW-1185">Reference proteome</keyword>
<dbReference type="Proteomes" id="UP001595839">
    <property type="component" value="Unassembled WGS sequence"/>
</dbReference>
<reference evidence="3" key="1">
    <citation type="journal article" date="2019" name="Int. J. Syst. Evol. Microbiol.">
        <title>The Global Catalogue of Microorganisms (GCM) 10K type strain sequencing project: providing services to taxonomists for standard genome sequencing and annotation.</title>
        <authorList>
            <consortium name="The Broad Institute Genomics Platform"/>
            <consortium name="The Broad Institute Genome Sequencing Center for Infectious Disease"/>
            <person name="Wu L."/>
            <person name="Ma J."/>
        </authorList>
    </citation>
    <scope>NUCLEOTIDE SEQUENCE [LARGE SCALE GENOMIC DNA]</scope>
    <source>
        <strain evidence="3">CGMCC 4.7177</strain>
    </source>
</reference>
<feature type="region of interest" description="Disordered" evidence="1">
    <location>
        <begin position="135"/>
        <end position="155"/>
    </location>
</feature>
<protein>
    <submittedName>
        <fullName evidence="2">Uncharacterized protein</fullName>
    </submittedName>
</protein>
<feature type="region of interest" description="Disordered" evidence="1">
    <location>
        <begin position="1"/>
        <end position="50"/>
    </location>
</feature>
<comment type="caution">
    <text evidence="2">The sequence shown here is derived from an EMBL/GenBank/DDBJ whole genome shotgun (WGS) entry which is preliminary data.</text>
</comment>
<feature type="compositionally biased region" description="Basic and acidic residues" evidence="1">
    <location>
        <begin position="27"/>
        <end position="37"/>
    </location>
</feature>
<name>A0ABV9AYK8_9ACTN</name>
<dbReference type="RefSeq" id="WP_381175800.1">
    <property type="nucleotide sequence ID" value="NZ_JBHSFK010000023.1"/>
</dbReference>
<organism evidence="2 3">
    <name type="scientific">Streptomyces vulcanius</name>
    <dbReference type="NCBI Taxonomy" id="1441876"/>
    <lineage>
        <taxon>Bacteria</taxon>
        <taxon>Bacillati</taxon>
        <taxon>Actinomycetota</taxon>
        <taxon>Actinomycetes</taxon>
        <taxon>Kitasatosporales</taxon>
        <taxon>Streptomycetaceae</taxon>
        <taxon>Streptomyces</taxon>
    </lineage>
</organism>
<gene>
    <name evidence="2" type="ORF">ACFPIH_31175</name>
</gene>
<evidence type="ECO:0000313" key="3">
    <source>
        <dbReference type="Proteomes" id="UP001595839"/>
    </source>
</evidence>
<evidence type="ECO:0000256" key="1">
    <source>
        <dbReference type="SAM" id="MobiDB-lite"/>
    </source>
</evidence>
<feature type="compositionally biased region" description="Pro residues" evidence="1">
    <location>
        <begin position="135"/>
        <end position="151"/>
    </location>
</feature>
<proteinExistence type="predicted"/>
<evidence type="ECO:0000313" key="2">
    <source>
        <dbReference type="EMBL" id="MFC4503922.1"/>
    </source>
</evidence>
<dbReference type="EMBL" id="JBHSFK010000023">
    <property type="protein sequence ID" value="MFC4503922.1"/>
    <property type="molecule type" value="Genomic_DNA"/>
</dbReference>